<dbReference type="InterPro" id="IPR009229">
    <property type="entry name" value="AgrD"/>
</dbReference>
<dbReference type="EMBL" id="CABHNM010000010">
    <property type="protein sequence ID" value="VUW91681.1"/>
    <property type="molecule type" value="Genomic_DNA"/>
</dbReference>
<dbReference type="NCBIfam" id="TIGR04223">
    <property type="entry name" value="quorum_AgrD"/>
    <property type="match status" value="1"/>
</dbReference>
<accession>A0A564S9A1</accession>
<proteinExistence type="predicted"/>
<protein>
    <recommendedName>
        <fullName evidence="3">Cyclic lactone autoinducer peptide</fullName>
    </recommendedName>
</protein>
<evidence type="ECO:0000313" key="1">
    <source>
        <dbReference type="EMBL" id="VUW91681.1"/>
    </source>
</evidence>
<reference evidence="1 2" key="1">
    <citation type="submission" date="2019-07" db="EMBL/GenBank/DDBJ databases">
        <authorList>
            <person name="Hibberd C M."/>
            <person name="Gehrig L. J."/>
            <person name="Chang H.-W."/>
            <person name="Venkatesh S."/>
        </authorList>
    </citation>
    <scope>NUCLEOTIDE SEQUENCE [LARGE SCALE GENOMIC DNA]</scope>
    <source>
        <strain evidence="1">Dorea_longicatena_SSTS_Bg7063</strain>
    </source>
</reference>
<evidence type="ECO:0000313" key="2">
    <source>
        <dbReference type="Proteomes" id="UP000398619"/>
    </source>
</evidence>
<evidence type="ECO:0008006" key="3">
    <source>
        <dbReference type="Google" id="ProtNLM"/>
    </source>
</evidence>
<organism evidence="1 2">
    <name type="scientific">Dorea longicatena</name>
    <dbReference type="NCBI Taxonomy" id="88431"/>
    <lineage>
        <taxon>Bacteria</taxon>
        <taxon>Bacillati</taxon>
        <taxon>Bacillota</taxon>
        <taxon>Clostridia</taxon>
        <taxon>Lachnospirales</taxon>
        <taxon>Lachnospiraceae</taxon>
        <taxon>Dorea</taxon>
    </lineage>
</organism>
<gene>
    <name evidence="1" type="ORF">DLSSTS7063_00353</name>
</gene>
<dbReference type="RefSeq" id="WP_144099707.1">
    <property type="nucleotide sequence ID" value="NZ_CABHNM010000010.1"/>
</dbReference>
<sequence length="53" mass="6060">MREKMKKLLLKANMANVLGAFALLITVVSANRSCVFIFHQPEAPDELKQLRKF</sequence>
<dbReference type="Proteomes" id="UP000398619">
    <property type="component" value="Unassembled WGS sequence"/>
</dbReference>
<name>A0A564S9A1_9FIRM</name>
<dbReference type="AlphaFoldDB" id="A0A564S9A1"/>